<dbReference type="GO" id="GO:0005524">
    <property type="term" value="F:ATP binding"/>
    <property type="evidence" value="ECO:0007669"/>
    <property type="project" value="UniProtKB-KW"/>
</dbReference>
<dbReference type="SMART" id="SM00220">
    <property type="entry name" value="S_TKc"/>
    <property type="match status" value="1"/>
</dbReference>
<evidence type="ECO:0000256" key="2">
    <source>
        <dbReference type="ARBA" id="ARBA00022840"/>
    </source>
</evidence>
<feature type="region of interest" description="Disordered" evidence="3">
    <location>
        <begin position="540"/>
        <end position="566"/>
    </location>
</feature>
<dbReference type="OrthoDB" id="193931at2759"/>
<dbReference type="AlphaFoldDB" id="A0A5N5QIN0"/>
<evidence type="ECO:0000256" key="3">
    <source>
        <dbReference type="SAM" id="MobiDB-lite"/>
    </source>
</evidence>
<dbReference type="SUPFAM" id="SSF56112">
    <property type="entry name" value="Protein kinase-like (PK-like)"/>
    <property type="match status" value="1"/>
</dbReference>
<comment type="caution">
    <text evidence="5">The sequence shown here is derived from an EMBL/GenBank/DDBJ whole genome shotgun (WGS) entry which is preliminary data.</text>
</comment>
<protein>
    <submittedName>
        <fullName evidence="5">Serine/Threonine kinase catalytic domain containing protein</fullName>
    </submittedName>
</protein>
<feature type="region of interest" description="Disordered" evidence="3">
    <location>
        <begin position="153"/>
        <end position="177"/>
    </location>
</feature>
<dbReference type="GO" id="GO:0035556">
    <property type="term" value="P:intracellular signal transduction"/>
    <property type="evidence" value="ECO:0007669"/>
    <property type="project" value="TreeGrafter"/>
</dbReference>
<dbReference type="Pfam" id="PF00069">
    <property type="entry name" value="Pkinase"/>
    <property type="match status" value="1"/>
</dbReference>
<dbReference type="PROSITE" id="PS50011">
    <property type="entry name" value="PROTEIN_KINASE_DOM"/>
    <property type="match status" value="1"/>
</dbReference>
<dbReference type="GO" id="GO:0004674">
    <property type="term" value="F:protein serine/threonine kinase activity"/>
    <property type="evidence" value="ECO:0007669"/>
    <property type="project" value="TreeGrafter"/>
</dbReference>
<dbReference type="FunFam" id="1.10.510.10:FF:000571">
    <property type="entry name" value="Maternal embryonic leucine zipper kinase"/>
    <property type="match status" value="1"/>
</dbReference>
<keyword evidence="6" id="KW-1185">Reference proteome</keyword>
<evidence type="ECO:0000256" key="1">
    <source>
        <dbReference type="ARBA" id="ARBA00022741"/>
    </source>
</evidence>
<name>A0A5N5QIN0_9AGAM</name>
<dbReference type="InterPro" id="IPR008271">
    <property type="entry name" value="Ser/Thr_kinase_AS"/>
</dbReference>
<keyword evidence="5" id="KW-0418">Kinase</keyword>
<dbReference type="Gene3D" id="1.10.510.10">
    <property type="entry name" value="Transferase(Phosphotransferase) domain 1"/>
    <property type="match status" value="1"/>
</dbReference>
<gene>
    <name evidence="5" type="ORF">CTheo_4953</name>
</gene>
<dbReference type="PANTHER" id="PTHR24346:SF110">
    <property type="entry name" value="NON-SPECIFIC SERINE_THREONINE PROTEIN KINASE"/>
    <property type="match status" value="1"/>
</dbReference>
<evidence type="ECO:0000313" key="5">
    <source>
        <dbReference type="EMBL" id="KAB5591605.1"/>
    </source>
</evidence>
<feature type="domain" description="Protein kinase" evidence="4">
    <location>
        <begin position="163"/>
        <end position="449"/>
    </location>
</feature>
<feature type="compositionally biased region" description="Basic residues" evidence="3">
    <location>
        <begin position="167"/>
        <end position="177"/>
    </location>
</feature>
<dbReference type="GO" id="GO:0005737">
    <property type="term" value="C:cytoplasm"/>
    <property type="evidence" value="ECO:0007669"/>
    <property type="project" value="TreeGrafter"/>
</dbReference>
<proteinExistence type="predicted"/>
<feature type="region of interest" description="Disordered" evidence="3">
    <location>
        <begin position="32"/>
        <end position="76"/>
    </location>
</feature>
<sequence>MSANSGPSVNSDCIRTCSLGTSGALTLVARTRAGIRSDSPPRTLALRRTDRGRSSTGRGVPRNGDRAGTDGASLTRSPVDALAASLGRGLSDDSRLCSGSIVAGNDPKRPYRRIYNPNHSLSLSHSFHTLTLTLSTLFPHSFHSLHSLHPFTHADSLAPPSPQAPPRRPHPSRKGRVKLGKHMLSGKIAAIKIISKNPVLTSKATLAETAAKHQRILQGIHREIVIMKLINHPCIMSLYDLQETESEFYLALEYVEGGELFDYLVSRGRLAESEVLYYFKQILYGLDYCHRFNISHRDLKPENILLDKNMNVKIADFGMAALEVANGMLQTSCGSPHYASPEIVAGKAYHGSSSDIWSCGVVLYALLSGRLPFDDPDIRTLLQKASRGYLIARMLVVDPARRLTIFRHPFMRGPTRRIFVNPRPPSLDELSKPIGPNERIETAYIHHLIILFHKPHSDIKRALAAQEPNWEKAFLYLLRQYAERVRENYGEDDVDAKYCPPMTRRRAFADITHANGKMTVPKACVPVAPVAPVAPPRLRENTWTRPRSSSVVGPRPNPVPRHVEPGSRVAESRIAGSQVASSGMRRLDPTAKAFLPDPRPVASIVPDEPALQDVGSPPVPFRSILSPDIDGSFAGYVHVAKRWSDLAEDSNADAPRSTLSPHAEPFILGSFGQPHSKARKGRPTPLNLEPNWQPVSSLQPGIPGEAQSPRLGHQPKVTGWFTNLFTFRPVSHVLYSTASIEMTGRECARVLDSFGIQVVEDGHGVLRCSVERFVDYDKVLITKPAKFRVEVKSNSRIVDSPRLDGMSRLAGDAMASPYPCVLVMTQEKGAHSTLKAVYARLRAMWRLDALVSPVPVPVARGL</sequence>
<keyword evidence="2" id="KW-0067">ATP-binding</keyword>
<keyword evidence="5" id="KW-0808">Transferase</keyword>
<evidence type="ECO:0000259" key="4">
    <source>
        <dbReference type="PROSITE" id="PS50011"/>
    </source>
</evidence>
<dbReference type="InterPro" id="IPR011009">
    <property type="entry name" value="Kinase-like_dom_sf"/>
</dbReference>
<keyword evidence="1" id="KW-0547">Nucleotide-binding</keyword>
<dbReference type="PANTHER" id="PTHR24346">
    <property type="entry name" value="MAP/MICROTUBULE AFFINITY-REGULATING KINASE"/>
    <property type="match status" value="1"/>
</dbReference>
<dbReference type="InterPro" id="IPR000719">
    <property type="entry name" value="Prot_kinase_dom"/>
</dbReference>
<dbReference type="EMBL" id="SSOP01000097">
    <property type="protein sequence ID" value="KAB5591605.1"/>
    <property type="molecule type" value="Genomic_DNA"/>
</dbReference>
<dbReference type="PROSITE" id="PS00108">
    <property type="entry name" value="PROTEIN_KINASE_ST"/>
    <property type="match status" value="1"/>
</dbReference>
<reference evidence="5 6" key="1">
    <citation type="journal article" date="2019" name="Fungal Biol. Biotechnol.">
        <title>Draft genome sequence of fastidious pathogen Ceratobasidium theobromae, which causes vascular-streak dieback in Theobroma cacao.</title>
        <authorList>
            <person name="Ali S.S."/>
            <person name="Asman A."/>
            <person name="Shao J."/>
            <person name="Firmansyah A.P."/>
            <person name="Susilo A.W."/>
            <person name="Rosmana A."/>
            <person name="McMahon P."/>
            <person name="Junaid M."/>
            <person name="Guest D."/>
            <person name="Kheng T.Y."/>
            <person name="Meinhardt L.W."/>
            <person name="Bailey B.A."/>
        </authorList>
    </citation>
    <scope>NUCLEOTIDE SEQUENCE [LARGE SCALE GENOMIC DNA]</scope>
    <source>
        <strain evidence="5 6">CT2</strain>
    </source>
</reference>
<dbReference type="Proteomes" id="UP000383932">
    <property type="component" value="Unassembled WGS sequence"/>
</dbReference>
<evidence type="ECO:0000313" key="6">
    <source>
        <dbReference type="Proteomes" id="UP000383932"/>
    </source>
</evidence>
<organism evidence="5 6">
    <name type="scientific">Ceratobasidium theobromae</name>
    <dbReference type="NCBI Taxonomy" id="1582974"/>
    <lineage>
        <taxon>Eukaryota</taxon>
        <taxon>Fungi</taxon>
        <taxon>Dikarya</taxon>
        <taxon>Basidiomycota</taxon>
        <taxon>Agaricomycotina</taxon>
        <taxon>Agaricomycetes</taxon>
        <taxon>Cantharellales</taxon>
        <taxon>Ceratobasidiaceae</taxon>
        <taxon>Ceratobasidium</taxon>
    </lineage>
</organism>
<accession>A0A5N5QIN0</accession>